<name>A0A9D2RE56_9FIRM</name>
<sequence length="112" mass="11700">MKKFMKALALTVVIAFSLPSLVLADEGGKKGEVIENTNAEESTNTEVKDDFAAVSEVQQKEVAEKTQTSESADVSAEDTDTGVSDDSDAADVVVSDKADGKDDAEAPDNTDG</sequence>
<gene>
    <name evidence="3" type="ORF">H9910_07310</name>
</gene>
<reference evidence="3" key="2">
    <citation type="submission" date="2021-04" db="EMBL/GenBank/DDBJ databases">
        <authorList>
            <person name="Gilroy R."/>
        </authorList>
    </citation>
    <scope>NUCLEOTIDE SEQUENCE</scope>
    <source>
        <strain evidence="3">ChiBcec15-3976</strain>
    </source>
</reference>
<organism evidence="3 4">
    <name type="scientific">Candidatus Mediterraneibacter quadrami</name>
    <dbReference type="NCBI Taxonomy" id="2838684"/>
    <lineage>
        <taxon>Bacteria</taxon>
        <taxon>Bacillati</taxon>
        <taxon>Bacillota</taxon>
        <taxon>Clostridia</taxon>
        <taxon>Lachnospirales</taxon>
        <taxon>Lachnospiraceae</taxon>
        <taxon>Mediterraneibacter</taxon>
    </lineage>
</organism>
<feature type="region of interest" description="Disordered" evidence="1">
    <location>
        <begin position="57"/>
        <end position="112"/>
    </location>
</feature>
<dbReference type="Proteomes" id="UP000823909">
    <property type="component" value="Unassembled WGS sequence"/>
</dbReference>
<feature type="signal peptide" evidence="2">
    <location>
        <begin position="1"/>
        <end position="24"/>
    </location>
</feature>
<accession>A0A9D2RE56</accession>
<proteinExistence type="predicted"/>
<keyword evidence="2" id="KW-0732">Signal</keyword>
<feature type="non-terminal residue" evidence="3">
    <location>
        <position position="112"/>
    </location>
</feature>
<feature type="chain" id="PRO_5038571580" evidence="2">
    <location>
        <begin position="25"/>
        <end position="112"/>
    </location>
</feature>
<feature type="compositionally biased region" description="Acidic residues" evidence="1">
    <location>
        <begin position="75"/>
        <end position="89"/>
    </location>
</feature>
<dbReference type="EMBL" id="DWUU01000043">
    <property type="protein sequence ID" value="HJD42802.1"/>
    <property type="molecule type" value="Genomic_DNA"/>
</dbReference>
<protein>
    <submittedName>
        <fullName evidence="3">Uncharacterized protein</fullName>
    </submittedName>
</protein>
<comment type="caution">
    <text evidence="3">The sequence shown here is derived from an EMBL/GenBank/DDBJ whole genome shotgun (WGS) entry which is preliminary data.</text>
</comment>
<feature type="compositionally biased region" description="Basic and acidic residues" evidence="1">
    <location>
        <begin position="94"/>
        <end position="104"/>
    </location>
</feature>
<evidence type="ECO:0000313" key="4">
    <source>
        <dbReference type="Proteomes" id="UP000823909"/>
    </source>
</evidence>
<evidence type="ECO:0000256" key="2">
    <source>
        <dbReference type="SAM" id="SignalP"/>
    </source>
</evidence>
<reference evidence="3" key="1">
    <citation type="journal article" date="2021" name="PeerJ">
        <title>Extensive microbial diversity within the chicken gut microbiome revealed by metagenomics and culture.</title>
        <authorList>
            <person name="Gilroy R."/>
            <person name="Ravi A."/>
            <person name="Getino M."/>
            <person name="Pursley I."/>
            <person name="Horton D.L."/>
            <person name="Alikhan N.F."/>
            <person name="Baker D."/>
            <person name="Gharbi K."/>
            <person name="Hall N."/>
            <person name="Watson M."/>
            <person name="Adriaenssens E.M."/>
            <person name="Foster-Nyarko E."/>
            <person name="Jarju S."/>
            <person name="Secka A."/>
            <person name="Antonio M."/>
            <person name="Oren A."/>
            <person name="Chaudhuri R.R."/>
            <person name="La Ragione R."/>
            <person name="Hildebrand F."/>
            <person name="Pallen M.J."/>
        </authorList>
    </citation>
    <scope>NUCLEOTIDE SEQUENCE</scope>
    <source>
        <strain evidence="3">ChiBcec15-3976</strain>
    </source>
</reference>
<evidence type="ECO:0000313" key="3">
    <source>
        <dbReference type="EMBL" id="HJD42802.1"/>
    </source>
</evidence>
<dbReference type="AlphaFoldDB" id="A0A9D2RE56"/>
<evidence type="ECO:0000256" key="1">
    <source>
        <dbReference type="SAM" id="MobiDB-lite"/>
    </source>
</evidence>